<name>A0A6P0UAV5_9FLAO</name>
<keyword evidence="3" id="KW-0732">Signal</keyword>
<evidence type="ECO:0000313" key="5">
    <source>
        <dbReference type="EMBL" id="NER10345.1"/>
    </source>
</evidence>
<feature type="domain" description="Glycosyl hydrolase family 13 catalytic" evidence="4">
    <location>
        <begin position="129"/>
        <end position="534"/>
    </location>
</feature>
<gene>
    <name evidence="5" type="ORF">GWK09_07440</name>
</gene>
<dbReference type="AlphaFoldDB" id="A0A6P0UAV5"/>
<evidence type="ECO:0000256" key="3">
    <source>
        <dbReference type="SAM" id="SignalP"/>
    </source>
</evidence>
<dbReference type="Proteomes" id="UP000468443">
    <property type="component" value="Unassembled WGS sequence"/>
</dbReference>
<dbReference type="SMART" id="SM00642">
    <property type="entry name" value="Aamy"/>
    <property type="match status" value="1"/>
</dbReference>
<dbReference type="Gene3D" id="2.60.40.10">
    <property type="entry name" value="Immunoglobulins"/>
    <property type="match status" value="1"/>
</dbReference>
<dbReference type="EMBL" id="JAABOP010000001">
    <property type="protein sequence ID" value="NER10345.1"/>
    <property type="molecule type" value="Genomic_DNA"/>
</dbReference>
<dbReference type="InterPro" id="IPR013783">
    <property type="entry name" value="Ig-like_fold"/>
</dbReference>
<dbReference type="SUPFAM" id="SSF51445">
    <property type="entry name" value="(Trans)glycosidases"/>
    <property type="match status" value="1"/>
</dbReference>
<protein>
    <submittedName>
        <fullName evidence="5">Alpha-amylase</fullName>
    </submittedName>
</protein>
<dbReference type="InterPro" id="IPR019492">
    <property type="entry name" value="Cyclo-malto-dextrinase_C"/>
</dbReference>
<dbReference type="PANTHER" id="PTHR10357">
    <property type="entry name" value="ALPHA-AMYLASE FAMILY MEMBER"/>
    <property type="match status" value="1"/>
</dbReference>
<dbReference type="Pfam" id="PF09087">
    <property type="entry name" value="Cyc-maltodext_N"/>
    <property type="match status" value="1"/>
</dbReference>
<dbReference type="InterPro" id="IPR015171">
    <property type="entry name" value="Cyc-maltodext_N"/>
</dbReference>
<keyword evidence="6" id="KW-1185">Reference proteome</keyword>
<proteinExistence type="predicted"/>
<reference evidence="5 6" key="1">
    <citation type="submission" date="2020-01" db="EMBL/GenBank/DDBJ databases">
        <title>Muriicola jejuensis KCTC 22299.</title>
        <authorList>
            <person name="Wang G."/>
        </authorList>
    </citation>
    <scope>NUCLEOTIDE SEQUENCE [LARGE SCALE GENOMIC DNA]</scope>
    <source>
        <strain evidence="5 6">KCTC 22299</strain>
    </source>
</reference>
<dbReference type="PANTHER" id="PTHR10357:SF210">
    <property type="entry name" value="MALTODEXTRIN GLUCOSIDASE"/>
    <property type="match status" value="1"/>
</dbReference>
<evidence type="ECO:0000259" key="4">
    <source>
        <dbReference type="SMART" id="SM00642"/>
    </source>
</evidence>
<keyword evidence="1" id="KW-0378">Hydrolase</keyword>
<dbReference type="Pfam" id="PF00128">
    <property type="entry name" value="Alpha-amylase"/>
    <property type="match status" value="1"/>
</dbReference>
<dbReference type="SUPFAM" id="SSF81296">
    <property type="entry name" value="E set domains"/>
    <property type="match status" value="1"/>
</dbReference>
<comment type="caution">
    <text evidence="5">The sequence shown here is derived from an EMBL/GenBank/DDBJ whole genome shotgun (WGS) entry which is preliminary data.</text>
</comment>
<dbReference type="InterPro" id="IPR006047">
    <property type="entry name" value="GH13_cat_dom"/>
</dbReference>
<evidence type="ECO:0000256" key="2">
    <source>
        <dbReference type="ARBA" id="ARBA00023295"/>
    </source>
</evidence>
<keyword evidence="2" id="KW-0326">Glycosidase</keyword>
<dbReference type="InterPro" id="IPR014756">
    <property type="entry name" value="Ig_E-set"/>
</dbReference>
<dbReference type="Gene3D" id="2.60.40.1180">
    <property type="entry name" value="Golgi alpha-mannosidase II"/>
    <property type="match status" value="1"/>
</dbReference>
<dbReference type="Pfam" id="PF10438">
    <property type="entry name" value="Cyc-maltodext_C"/>
    <property type="match status" value="1"/>
</dbReference>
<dbReference type="CDD" id="cd11340">
    <property type="entry name" value="AmyAc_bac_CMD_like_3"/>
    <property type="match status" value="1"/>
</dbReference>
<dbReference type="Gene3D" id="3.20.20.80">
    <property type="entry name" value="Glycosidases"/>
    <property type="match status" value="1"/>
</dbReference>
<dbReference type="GO" id="GO:0016798">
    <property type="term" value="F:hydrolase activity, acting on glycosyl bonds"/>
    <property type="evidence" value="ECO:0007669"/>
    <property type="project" value="UniProtKB-KW"/>
</dbReference>
<sequence>MPPILYLSISILFMTMSIAHAQIERIEPPNWWTGFRDSTLQLLVKGKGIGNYTVHAREEWIKVVKSHRADSPNYLFLDLEIPGNTPEGEIHLVFRKEGDPEISVPYLLKKRERVPEEFVGFSSEDVIYLITPDRFANGDPSNDIDPTLKEKRVDRKQDYARHGGDIRGMINHLDYIEDMGFTAIWPSPLLINDMPRESYHGYAITDFYKVDPRFGTLEEYKEFTYKARQRGIKVIMDQVNNHCGLAHWWMQDLPFSDWIHYQEGFEEGREITVTNHRRTVNQDIYASDHDREIMDNGWFVPSMPDLNQDNPFLANYLIQNSLWWIETLGLGGIRQDTYPYPEKHFMARWAERIMKEYPSFSIVGEEWSYNPLVVGYWQSGARNRDGYESHLKCTMDFPLQQTLIDALAEEENWNTGLIKLYEGLANDFHYASPKDMMLFGDNHDMDRLFTQLSEEVELTKMALAFIMVAPRIPQIYYGTEILMENTDKPGDHGRIRKDFPGGWPDDKVNAFTGRGLDTRKREMQQFVRTLTRFRRDQEVIHAGNTRHFSPENGIYVLFRYADEEIVILILNKNESPVTLQLDRFREMNIENREFREVFSGKSLVLGTALTLEKRGVFLFANGG</sequence>
<feature type="chain" id="PRO_5026870774" evidence="3">
    <location>
        <begin position="22"/>
        <end position="623"/>
    </location>
</feature>
<feature type="signal peptide" evidence="3">
    <location>
        <begin position="1"/>
        <end position="21"/>
    </location>
</feature>
<evidence type="ECO:0000313" key="6">
    <source>
        <dbReference type="Proteomes" id="UP000468443"/>
    </source>
</evidence>
<accession>A0A6P0UAV5</accession>
<dbReference type="InterPro" id="IPR017853">
    <property type="entry name" value="GH"/>
</dbReference>
<dbReference type="GO" id="GO:0005975">
    <property type="term" value="P:carbohydrate metabolic process"/>
    <property type="evidence" value="ECO:0007669"/>
    <property type="project" value="InterPro"/>
</dbReference>
<dbReference type="InterPro" id="IPR013780">
    <property type="entry name" value="Glyco_hydro_b"/>
</dbReference>
<organism evidence="5 6">
    <name type="scientific">Muriicola jejuensis</name>
    <dbReference type="NCBI Taxonomy" id="504488"/>
    <lineage>
        <taxon>Bacteria</taxon>
        <taxon>Pseudomonadati</taxon>
        <taxon>Bacteroidota</taxon>
        <taxon>Flavobacteriia</taxon>
        <taxon>Flavobacteriales</taxon>
        <taxon>Flavobacteriaceae</taxon>
        <taxon>Muriicola</taxon>
    </lineage>
</organism>
<dbReference type="SUPFAM" id="SSF51011">
    <property type="entry name" value="Glycosyl hydrolase domain"/>
    <property type="match status" value="1"/>
</dbReference>
<evidence type="ECO:0000256" key="1">
    <source>
        <dbReference type="ARBA" id="ARBA00022801"/>
    </source>
</evidence>